<dbReference type="HOGENOM" id="CLU_2731574_0_0_10"/>
<name>Q64QN0_BACFR</name>
<dbReference type="Proteomes" id="UP000002197">
    <property type="component" value="Chromosome"/>
</dbReference>
<dbReference type="STRING" id="295405.BF3458"/>
<dbReference type="RefSeq" id="WP_011203298.1">
    <property type="nucleotide sequence ID" value="NC_006347.1"/>
</dbReference>
<organism evidence="1 2">
    <name type="scientific">Bacteroides fragilis (strain YCH46)</name>
    <dbReference type="NCBI Taxonomy" id="295405"/>
    <lineage>
        <taxon>Bacteria</taxon>
        <taxon>Pseudomonadati</taxon>
        <taxon>Bacteroidota</taxon>
        <taxon>Bacteroidia</taxon>
        <taxon>Bacteroidales</taxon>
        <taxon>Bacteroidaceae</taxon>
        <taxon>Bacteroides</taxon>
    </lineage>
</organism>
<reference evidence="1 2" key="1">
    <citation type="journal article" date="2004" name="Proc. Natl. Acad. Sci. U.S.A.">
        <title>Genomic analysis of Bacteroides fragilis reveals extensive DNA inversions regulating cell surface adaptation.</title>
        <authorList>
            <person name="Kuwahara T."/>
            <person name="Yamashita A."/>
            <person name="Hirakawa H."/>
            <person name="Nakayama H."/>
            <person name="Toh H."/>
            <person name="Okada N."/>
            <person name="Kuhara S."/>
            <person name="Hattori M."/>
            <person name="Hayashi T."/>
            <person name="Ohnishi Y."/>
        </authorList>
    </citation>
    <scope>NUCLEOTIDE SEQUENCE [LARGE SCALE GENOMIC DNA]</scope>
    <source>
        <strain evidence="1 2">YCH46</strain>
    </source>
</reference>
<dbReference type="KEGG" id="bfr:BF3458"/>
<gene>
    <name evidence="1" type="ordered locus">BF3458</name>
</gene>
<dbReference type="AlphaFoldDB" id="Q64QN0"/>
<evidence type="ECO:0000313" key="1">
    <source>
        <dbReference type="EMBL" id="BAD50201.1"/>
    </source>
</evidence>
<protein>
    <submittedName>
        <fullName evidence="1">Uncharacterized protein</fullName>
    </submittedName>
</protein>
<dbReference type="OrthoDB" id="1149194at2"/>
<sequence>MKEIKKKNQEAEEKHICSICGEEYFGYGNNAQPVNDGRCCDECNLNIVVPYRIYLMREKDREDESMLSLCE</sequence>
<accession>Q64QN0</accession>
<evidence type="ECO:0000313" key="2">
    <source>
        <dbReference type="Proteomes" id="UP000002197"/>
    </source>
</evidence>
<proteinExistence type="predicted"/>
<dbReference type="EMBL" id="AP006841">
    <property type="protein sequence ID" value="BAD50201.1"/>
    <property type="molecule type" value="Genomic_DNA"/>
</dbReference>